<evidence type="ECO:0000313" key="2">
    <source>
        <dbReference type="EMBL" id="EMR66428.1"/>
    </source>
</evidence>
<gene>
    <name evidence="2" type="ORF">UCREL1_6577</name>
</gene>
<protein>
    <submittedName>
        <fullName evidence="2">Uncharacterized protein</fullName>
    </submittedName>
</protein>
<proteinExistence type="predicted"/>
<dbReference type="EMBL" id="KB706650">
    <property type="protein sequence ID" value="EMR66428.1"/>
    <property type="molecule type" value="Genomic_DNA"/>
</dbReference>
<organism evidence="2 3">
    <name type="scientific">Eutypa lata (strain UCR-EL1)</name>
    <name type="common">Grapevine dieback disease fungus</name>
    <name type="synonym">Eutypa armeniacae</name>
    <dbReference type="NCBI Taxonomy" id="1287681"/>
    <lineage>
        <taxon>Eukaryota</taxon>
        <taxon>Fungi</taxon>
        <taxon>Dikarya</taxon>
        <taxon>Ascomycota</taxon>
        <taxon>Pezizomycotina</taxon>
        <taxon>Sordariomycetes</taxon>
        <taxon>Xylariomycetidae</taxon>
        <taxon>Xylariales</taxon>
        <taxon>Diatrypaceae</taxon>
        <taxon>Eutypa</taxon>
    </lineage>
</organism>
<dbReference type="KEGG" id="ela:UCREL1_6577"/>
<keyword evidence="3" id="KW-1185">Reference proteome</keyword>
<feature type="signal peptide" evidence="1">
    <location>
        <begin position="1"/>
        <end position="18"/>
    </location>
</feature>
<accession>M7SPP6</accession>
<dbReference type="Proteomes" id="UP000012174">
    <property type="component" value="Unassembled WGS sequence"/>
</dbReference>
<dbReference type="OrthoDB" id="4777754at2759"/>
<dbReference type="HOGENOM" id="CLU_1906733_0_0_1"/>
<dbReference type="AlphaFoldDB" id="M7SPP6"/>
<sequence>MLFSKLSIVASLLAGAVAAPLENLAAKRHEAYNLLAYRMTETGKRESIDEVTYGIIEYSIGKRDIETLAARSSAGDENIYNVAKVKRGSEESEQDTYSIIVYSIGKREAEEIAVREAEKEQDTYSIIVYSIGK</sequence>
<reference evidence="3" key="1">
    <citation type="journal article" date="2013" name="Genome Announc.">
        <title>Draft genome sequence of the grapevine dieback fungus Eutypa lata UCR-EL1.</title>
        <authorList>
            <person name="Blanco-Ulate B."/>
            <person name="Rolshausen P.E."/>
            <person name="Cantu D."/>
        </authorList>
    </citation>
    <scope>NUCLEOTIDE SEQUENCE [LARGE SCALE GENOMIC DNA]</scope>
    <source>
        <strain evidence="3">UCR-EL1</strain>
    </source>
</reference>
<feature type="chain" id="PRO_5004085129" evidence="1">
    <location>
        <begin position="19"/>
        <end position="133"/>
    </location>
</feature>
<name>M7SPP6_EUTLA</name>
<evidence type="ECO:0000256" key="1">
    <source>
        <dbReference type="SAM" id="SignalP"/>
    </source>
</evidence>
<evidence type="ECO:0000313" key="3">
    <source>
        <dbReference type="Proteomes" id="UP000012174"/>
    </source>
</evidence>
<keyword evidence="1" id="KW-0732">Signal</keyword>